<accession>A0ABW7GAX8</accession>
<feature type="transmembrane region" description="Helical" evidence="7">
    <location>
        <begin position="397"/>
        <end position="421"/>
    </location>
</feature>
<gene>
    <name evidence="10" type="ORF">ACG00X_19980</name>
</gene>
<feature type="domain" description="ABC3 transporter permease C-terminal" evidence="8">
    <location>
        <begin position="697"/>
        <end position="806"/>
    </location>
</feature>
<feature type="transmembrane region" description="Helical" evidence="7">
    <location>
        <begin position="694"/>
        <end position="716"/>
    </location>
</feature>
<dbReference type="RefSeq" id="WP_394490783.1">
    <property type="nucleotide sequence ID" value="NZ_JBIGIA010000018.1"/>
</dbReference>
<evidence type="ECO:0000256" key="1">
    <source>
        <dbReference type="ARBA" id="ARBA00004651"/>
    </source>
</evidence>
<evidence type="ECO:0000256" key="2">
    <source>
        <dbReference type="ARBA" id="ARBA00022475"/>
    </source>
</evidence>
<keyword evidence="11" id="KW-1185">Reference proteome</keyword>
<evidence type="ECO:0000256" key="6">
    <source>
        <dbReference type="ARBA" id="ARBA00038076"/>
    </source>
</evidence>
<evidence type="ECO:0000256" key="7">
    <source>
        <dbReference type="SAM" id="Phobius"/>
    </source>
</evidence>
<keyword evidence="3 7" id="KW-0812">Transmembrane</keyword>
<sequence>MPSLTPLKFAWRQLRADPAQSALVVVGLALGLALCLVAGAFVRGLVWADADAPAPEQLIGFEFRVREPGGRYSEWWDEVPGGALQAALVQAGAPLLASSKQMTTMLVLRADESGAPHRARLPTSLVDPAIVGLFGMRPLRGDLAAALARPEGLVLTVAGAEKLFGTQDVIGRQVSASLLVVDGKEDAVRLTVMALLPDPAVDGVLGDYQALAGFGSAPARTLLEEEGSSWTMTSGKLFARLAPGADADRLTALAQQLLQRQPLPEGMPLPDLLKDGAWWGNLRAMPLTQRALHGAGSPARRLQVFGVVAAAAAVLALAVINFVNLWSVRTLVRQREIGLRKSLGAGAAALAGQFFFEALAVVGLAVGLALLLAWWGSPAFEALMQHRLDVSPLAPEALLAVVALGVVIAALCALPLAAIAMRVSAQASLAGRQHSEGRAARWLRRALTVTQFAGAALLAALAIVVLWQHQHLARLPRGIDVNDRLAFDLPFGSPPARASLLLRQIQAWTEVVQASASSDVPGRAFRQTMSDYTGPDGRRVTLRGGDQISPGYFTLYGVPLLAGRLSADHVAEQGGQAIVLDRAAVARLGFANPQAAVGQVLARPPGGGAPQTIVAVVENVRLEGVRDAAAPHVFQPRVEVGRGVIGVHSRDPARTRERLAAALREAYPDDPPPVLALREQLGRQVESEARIGQLTGFVGLVALGLAAVGLYALAAYSLRLREREIVLRKLHGAGPGAVARLLATEFCGVLVAACVFALPLAAWLAEHYLAGFAERAPMGPFSLWALGAAVALLAVVTALAVARHLRAALALRPLQALRG</sequence>
<proteinExistence type="inferred from homology"/>
<dbReference type="Proteomes" id="UP001606305">
    <property type="component" value="Unassembled WGS sequence"/>
</dbReference>
<keyword evidence="4 7" id="KW-1133">Transmembrane helix</keyword>
<dbReference type="Pfam" id="PF02687">
    <property type="entry name" value="FtsX"/>
    <property type="match status" value="2"/>
</dbReference>
<dbReference type="PANTHER" id="PTHR30572:SF4">
    <property type="entry name" value="ABC TRANSPORTER PERMEASE YTRF"/>
    <property type="match status" value="1"/>
</dbReference>
<dbReference type="InterPro" id="IPR025857">
    <property type="entry name" value="MacB_PCD"/>
</dbReference>
<evidence type="ECO:0000256" key="5">
    <source>
        <dbReference type="ARBA" id="ARBA00023136"/>
    </source>
</evidence>
<feature type="domain" description="MacB-like periplasmic core" evidence="9">
    <location>
        <begin position="21"/>
        <end position="256"/>
    </location>
</feature>
<organism evidence="10 11">
    <name type="scientific">Pelomonas nitida</name>
    <dbReference type="NCBI Taxonomy" id="3299027"/>
    <lineage>
        <taxon>Bacteria</taxon>
        <taxon>Pseudomonadati</taxon>
        <taxon>Pseudomonadota</taxon>
        <taxon>Betaproteobacteria</taxon>
        <taxon>Burkholderiales</taxon>
        <taxon>Sphaerotilaceae</taxon>
        <taxon>Roseateles</taxon>
    </lineage>
</organism>
<keyword evidence="5 7" id="KW-0472">Membrane</keyword>
<comment type="similarity">
    <text evidence="6">Belongs to the ABC-4 integral membrane protein family.</text>
</comment>
<dbReference type="Pfam" id="PF12704">
    <property type="entry name" value="MacB_PCD"/>
    <property type="match status" value="1"/>
</dbReference>
<dbReference type="InterPro" id="IPR003838">
    <property type="entry name" value="ABC3_permease_C"/>
</dbReference>
<reference evidence="10 11" key="1">
    <citation type="submission" date="2024-09" db="EMBL/GenBank/DDBJ databases">
        <title>Novel species of the genus Pelomonas and Roseateles isolated from streams.</title>
        <authorList>
            <person name="Lu H."/>
        </authorList>
    </citation>
    <scope>NUCLEOTIDE SEQUENCE [LARGE SCALE GENOMIC DNA]</scope>
    <source>
        <strain evidence="10 11">BYS96W</strain>
    </source>
</reference>
<feature type="transmembrane region" description="Helical" evidence="7">
    <location>
        <begin position="304"/>
        <end position="326"/>
    </location>
</feature>
<evidence type="ECO:0000256" key="3">
    <source>
        <dbReference type="ARBA" id="ARBA00022692"/>
    </source>
</evidence>
<dbReference type="EMBL" id="JBIGIA010000018">
    <property type="protein sequence ID" value="MFG6459119.1"/>
    <property type="molecule type" value="Genomic_DNA"/>
</dbReference>
<comment type="subcellular location">
    <subcellularLocation>
        <location evidence="1">Cell membrane</location>
        <topology evidence="1">Multi-pass membrane protein</topology>
    </subcellularLocation>
</comment>
<evidence type="ECO:0000256" key="4">
    <source>
        <dbReference type="ARBA" id="ARBA00022989"/>
    </source>
</evidence>
<feature type="transmembrane region" description="Helical" evidence="7">
    <location>
        <begin position="737"/>
        <end position="761"/>
    </location>
</feature>
<comment type="caution">
    <text evidence="10">The sequence shown here is derived from an EMBL/GenBank/DDBJ whole genome shotgun (WGS) entry which is preliminary data.</text>
</comment>
<evidence type="ECO:0000313" key="11">
    <source>
        <dbReference type="Proteomes" id="UP001606305"/>
    </source>
</evidence>
<evidence type="ECO:0000259" key="9">
    <source>
        <dbReference type="Pfam" id="PF12704"/>
    </source>
</evidence>
<evidence type="ECO:0000259" key="8">
    <source>
        <dbReference type="Pfam" id="PF02687"/>
    </source>
</evidence>
<feature type="transmembrane region" description="Helical" evidence="7">
    <location>
        <begin position="347"/>
        <end position="377"/>
    </location>
</feature>
<feature type="transmembrane region" description="Helical" evidence="7">
    <location>
        <begin position="781"/>
        <end position="802"/>
    </location>
</feature>
<feature type="transmembrane region" description="Helical" evidence="7">
    <location>
        <begin position="442"/>
        <end position="467"/>
    </location>
</feature>
<dbReference type="PANTHER" id="PTHR30572">
    <property type="entry name" value="MEMBRANE COMPONENT OF TRANSPORTER-RELATED"/>
    <property type="match status" value="1"/>
</dbReference>
<dbReference type="InterPro" id="IPR050250">
    <property type="entry name" value="Macrolide_Exporter_MacB"/>
</dbReference>
<name>A0ABW7GAX8_9BURK</name>
<evidence type="ECO:0000313" key="10">
    <source>
        <dbReference type="EMBL" id="MFG6459119.1"/>
    </source>
</evidence>
<feature type="domain" description="ABC3 transporter permease C-terminal" evidence="8">
    <location>
        <begin position="310"/>
        <end position="422"/>
    </location>
</feature>
<protein>
    <submittedName>
        <fullName evidence="10">FtsX-like permease family protein</fullName>
    </submittedName>
</protein>
<keyword evidence="2" id="KW-1003">Cell membrane</keyword>